<feature type="disulfide bond" evidence="11">
    <location>
        <begin position="447"/>
        <end position="456"/>
    </location>
</feature>
<feature type="domain" description="EGF-like" evidence="13">
    <location>
        <begin position="383"/>
        <end position="419"/>
    </location>
</feature>
<evidence type="ECO:0000313" key="18">
    <source>
        <dbReference type="Proteomes" id="UP000663877"/>
    </source>
</evidence>
<dbReference type="PROSITE" id="PS50026">
    <property type="entry name" value="EGF_3"/>
    <property type="match status" value="12"/>
</dbReference>
<dbReference type="PROSITE" id="PS01186">
    <property type="entry name" value="EGF_2"/>
    <property type="match status" value="4"/>
</dbReference>
<sequence>MPFSIHFRNTIRHYFAKKHSSIIQHLSMCRCQRKRKSNIVQKINSSDKSHSTSKLFNNYDMTILHDDELNNTQLITLRRRKKKIPYWATKDQLQLAIINQTYFQDQNPEDIFGRIFSVYSKHSIVNYVGCFKDSRHQRILNGLIKPLTSSSMTIALCTNYCAEHDFSFAGLQFRSECYCGNHLATKTRREQENHNTSNCCSWTCSGQLNETCGGHLCSSVYAINSTIQMNFIAATRTSLPMLPSACRSNPCEYSGTCIENTLTSMNNSSYQCQCSRGRIGINCEYIDPCHSSDVCPHGGCISFPGNGSYACQCRSDTCSSPQAICDSSKITTLTCKCPPNQYGEQCELVCPCQHGGRCVIQQDNSTALCRCDESRFYGDVCEEISPCASQPCYMGGTCIRNGTRFVCKCPQNRFGSQCEKNDPCQTHPCIGNSTCYRINDDAYKCVCDQVHTGKNCQDIVPTISRYGLFHSACVRPSDCDISLGLICFPERRCACMEGYTWTIDKEKAHTTGKCESINTCLQSPCLNHGQCEQRNSTNDYICHCRPGFAGKHCQIQSRDRSNQCYAGLCLNGGSCYVNHNDQMECLCPPGYMGRYCDVTIGPCYSNPCPHPESVCLSVQDGFICLCNDNQLLEPYCNISKYCPGSICNGRGICYNTVDSNSYCRCLEPYTGTRCTLIDTCSTEQKCHPSATCIPMETGSYCACPPDRTGPTCHEEYWLDPCLSSITTCFHHGTCTSSPTASLSSSSSQSYKCACTEAYTGPRCEVELPCPSQRCLHNGTCERNAQFGYFECLCTSNYLGSSCERALQITTLPSPCAILPCFNGGSCSETSNGGFVCVCLPNFTGVRCEDIAPTITSTIAIIATTEAPIVRAIDLCKDNPCLNAGNCVLNGVGGFICNCLNGFSGNRCEARVEIAPLQSPVFSLINLAWIIPIGLLLLVVVTMLIGFICCRSSSRRGKEEPVYMFDQVPYPTTGITGHKKYREYSNPGFVIPTNMSRD</sequence>
<comment type="caution">
    <text evidence="11">Lacks conserved residue(s) required for the propagation of feature annotation.</text>
</comment>
<dbReference type="CDD" id="cd00054">
    <property type="entry name" value="EGF_CA"/>
    <property type="match status" value="2"/>
</dbReference>
<feature type="disulfide bond" evidence="11">
    <location>
        <begin position="754"/>
        <end position="763"/>
    </location>
</feature>
<dbReference type="PROSITE" id="PS51212">
    <property type="entry name" value="WSC"/>
    <property type="match status" value="1"/>
</dbReference>
<keyword evidence="7" id="KW-0677">Repeat</keyword>
<keyword evidence="12" id="KW-0812">Transmembrane</keyword>
<evidence type="ECO:0000256" key="10">
    <source>
        <dbReference type="ARBA" id="ARBA00023242"/>
    </source>
</evidence>
<keyword evidence="17" id="KW-1185">Reference proteome</keyword>
<feature type="domain" description="EGF-like" evidence="13">
    <location>
        <begin position="638"/>
        <end position="675"/>
    </location>
</feature>
<keyword evidence="12" id="KW-1133">Transmembrane helix</keyword>
<feature type="disulfide bond" evidence="11">
    <location>
        <begin position="703"/>
        <end position="712"/>
    </location>
</feature>
<evidence type="ECO:0000256" key="4">
    <source>
        <dbReference type="ARBA" id="ARBA00022490"/>
    </source>
</evidence>
<dbReference type="GO" id="GO:0005886">
    <property type="term" value="C:plasma membrane"/>
    <property type="evidence" value="ECO:0007669"/>
    <property type="project" value="TreeGrafter"/>
</dbReference>
<feature type="domain" description="EGF-like" evidence="13">
    <location>
        <begin position="560"/>
        <end position="597"/>
    </location>
</feature>
<reference evidence="15" key="1">
    <citation type="submission" date="2021-02" db="EMBL/GenBank/DDBJ databases">
        <authorList>
            <person name="Nowell W R."/>
        </authorList>
    </citation>
    <scope>NUCLEOTIDE SEQUENCE</scope>
</reference>
<dbReference type="Pfam" id="PF03941">
    <property type="entry name" value="INCENP_ARK-bind"/>
    <property type="match status" value="1"/>
</dbReference>
<feature type="domain" description="EGF-like" evidence="13">
    <location>
        <begin position="342"/>
        <end position="382"/>
    </location>
</feature>
<dbReference type="GO" id="GO:0045197">
    <property type="term" value="P:establishment or maintenance of epithelial cell apical/basal polarity"/>
    <property type="evidence" value="ECO:0007669"/>
    <property type="project" value="TreeGrafter"/>
</dbReference>
<keyword evidence="10" id="KW-0539">Nucleus</keyword>
<feature type="domain" description="EGF-like" evidence="13">
    <location>
        <begin position="516"/>
        <end position="554"/>
    </location>
</feature>
<dbReference type="InterPro" id="IPR005635">
    <property type="entry name" value="Inner_centromere_prot_ARK-bd"/>
</dbReference>
<keyword evidence="5 11" id="KW-0245">EGF-like domain</keyword>
<keyword evidence="8 11" id="KW-1015">Disulfide bond</keyword>
<dbReference type="SMART" id="SM00179">
    <property type="entry name" value="EGF_CA"/>
    <property type="match status" value="6"/>
</dbReference>
<keyword evidence="6" id="KW-0732">Signal</keyword>
<dbReference type="AlphaFoldDB" id="A0A814BUS8"/>
<evidence type="ECO:0000259" key="13">
    <source>
        <dbReference type="PROSITE" id="PS50026"/>
    </source>
</evidence>
<dbReference type="PROSITE" id="PS00022">
    <property type="entry name" value="EGF_1"/>
    <property type="match status" value="10"/>
</dbReference>
<feature type="disulfide bond" evidence="11">
    <location>
        <begin position="544"/>
        <end position="553"/>
    </location>
</feature>
<dbReference type="GO" id="GO:0007157">
    <property type="term" value="P:heterophilic cell-cell adhesion via plasma membrane cell adhesion molecules"/>
    <property type="evidence" value="ECO:0007669"/>
    <property type="project" value="TreeGrafter"/>
</dbReference>
<name>A0A814BUS8_9BILA</name>
<evidence type="ECO:0000256" key="12">
    <source>
        <dbReference type="SAM" id="Phobius"/>
    </source>
</evidence>
<feature type="domain" description="EGF-like" evidence="13">
    <location>
        <begin position="676"/>
        <end position="713"/>
    </location>
</feature>
<feature type="disulfide bond" evidence="11">
    <location>
        <begin position="898"/>
        <end position="907"/>
    </location>
</feature>
<accession>A0A814BUS8</accession>
<protein>
    <submittedName>
        <fullName evidence="15">Uncharacterized protein</fullName>
    </submittedName>
</protein>
<comment type="similarity">
    <text evidence="3">Belongs to the INCENP family.</text>
</comment>
<keyword evidence="9" id="KW-0206">Cytoskeleton</keyword>
<feature type="disulfide bond" evidence="11">
    <location>
        <begin position="774"/>
        <end position="791"/>
    </location>
</feature>
<feature type="domain" description="EGF-like" evidence="13">
    <location>
        <begin position="871"/>
        <end position="908"/>
    </location>
</feature>
<evidence type="ECO:0000256" key="5">
    <source>
        <dbReference type="ARBA" id="ARBA00022536"/>
    </source>
</evidence>
<gene>
    <name evidence="15" type="ORF">BJG266_LOCUS12161</name>
    <name evidence="16" type="ORF">QVE165_LOCUS19647</name>
</gene>
<dbReference type="GO" id="GO:0005819">
    <property type="term" value="C:spindle"/>
    <property type="evidence" value="ECO:0007669"/>
    <property type="project" value="UniProtKB-SubCell"/>
</dbReference>
<feature type="disulfide bond" evidence="11">
    <location>
        <begin position="274"/>
        <end position="283"/>
    </location>
</feature>
<dbReference type="InterPro" id="IPR000742">
    <property type="entry name" value="EGF"/>
</dbReference>
<evidence type="ECO:0000256" key="11">
    <source>
        <dbReference type="PROSITE-ProRule" id="PRU00076"/>
    </source>
</evidence>
<dbReference type="Pfam" id="PF00008">
    <property type="entry name" value="EGF"/>
    <property type="match status" value="4"/>
</dbReference>
<dbReference type="SMART" id="SM00321">
    <property type="entry name" value="WSC"/>
    <property type="match status" value="1"/>
</dbReference>
<feature type="disulfide bond" evidence="11">
    <location>
        <begin position="838"/>
        <end position="847"/>
    </location>
</feature>
<evidence type="ECO:0000256" key="2">
    <source>
        <dbReference type="ARBA" id="ARBA00004186"/>
    </source>
</evidence>
<dbReference type="PANTHER" id="PTHR24049:SF22">
    <property type="entry name" value="DROSOPHILA CRUMBS HOMOLOG"/>
    <property type="match status" value="1"/>
</dbReference>
<feature type="domain" description="EGF-like" evidence="13">
    <location>
        <begin position="242"/>
        <end position="284"/>
    </location>
</feature>
<dbReference type="Proteomes" id="UP000663832">
    <property type="component" value="Unassembled WGS sequence"/>
</dbReference>
<feature type="disulfide bond" evidence="11">
    <location>
        <begin position="409"/>
        <end position="418"/>
    </location>
</feature>
<evidence type="ECO:0000256" key="1">
    <source>
        <dbReference type="ARBA" id="ARBA00004123"/>
    </source>
</evidence>
<feature type="domain" description="EGF-like" evidence="13">
    <location>
        <begin position="811"/>
        <end position="848"/>
    </location>
</feature>
<dbReference type="OrthoDB" id="430340at2759"/>
<evidence type="ECO:0000256" key="7">
    <source>
        <dbReference type="ARBA" id="ARBA00022737"/>
    </source>
</evidence>
<evidence type="ECO:0000313" key="15">
    <source>
        <dbReference type="EMBL" id="CAF0932276.1"/>
    </source>
</evidence>
<proteinExistence type="inferred from homology"/>
<comment type="caution">
    <text evidence="15">The sequence shown here is derived from an EMBL/GenBank/DDBJ whole genome shotgun (WGS) entry which is preliminary data.</text>
</comment>
<dbReference type="EMBL" id="CAJNOI010000046">
    <property type="protein sequence ID" value="CAF0932276.1"/>
    <property type="molecule type" value="Genomic_DNA"/>
</dbReference>
<dbReference type="SUPFAM" id="SSF57196">
    <property type="entry name" value="EGF/Laminin"/>
    <property type="match status" value="9"/>
</dbReference>
<dbReference type="InterPro" id="IPR001881">
    <property type="entry name" value="EGF-like_Ca-bd_dom"/>
</dbReference>
<evidence type="ECO:0000256" key="3">
    <source>
        <dbReference type="ARBA" id="ARBA00010042"/>
    </source>
</evidence>
<dbReference type="Gene3D" id="2.10.25.10">
    <property type="entry name" value="Laminin"/>
    <property type="match status" value="11"/>
</dbReference>
<feature type="domain" description="WSC" evidence="14">
    <location>
        <begin position="124"/>
        <end position="224"/>
    </location>
</feature>
<evidence type="ECO:0000313" key="17">
    <source>
        <dbReference type="Proteomes" id="UP000663832"/>
    </source>
</evidence>
<dbReference type="PANTHER" id="PTHR24049">
    <property type="entry name" value="CRUMBS FAMILY MEMBER"/>
    <property type="match status" value="1"/>
</dbReference>
<keyword evidence="4" id="KW-0963">Cytoplasm</keyword>
<feature type="disulfide bond" evidence="11">
    <location>
        <begin position="793"/>
        <end position="802"/>
    </location>
</feature>
<dbReference type="SMART" id="SM00181">
    <property type="entry name" value="EGF"/>
    <property type="match status" value="15"/>
</dbReference>
<feature type="transmembrane region" description="Helical" evidence="12">
    <location>
        <begin position="926"/>
        <end position="949"/>
    </location>
</feature>
<evidence type="ECO:0000256" key="6">
    <source>
        <dbReference type="ARBA" id="ARBA00022729"/>
    </source>
</evidence>
<dbReference type="FunFam" id="2.10.25.10:FF:000066">
    <property type="entry name" value="FAT atypical cadherin 4"/>
    <property type="match status" value="1"/>
</dbReference>
<feature type="disulfide bond" evidence="11">
    <location>
        <begin position="525"/>
        <end position="542"/>
    </location>
</feature>
<feature type="disulfide bond" evidence="11">
    <location>
        <begin position="587"/>
        <end position="596"/>
    </location>
</feature>
<feature type="disulfide bond" evidence="11">
    <location>
        <begin position="352"/>
        <end position="369"/>
    </location>
</feature>
<feature type="domain" description="EGF-like" evidence="13">
    <location>
        <begin position="420"/>
        <end position="457"/>
    </location>
</feature>
<feature type="domain" description="EGF-like" evidence="13">
    <location>
        <begin position="765"/>
        <end position="803"/>
    </location>
</feature>
<dbReference type="GO" id="GO:0005509">
    <property type="term" value="F:calcium ion binding"/>
    <property type="evidence" value="ECO:0007669"/>
    <property type="project" value="InterPro"/>
</dbReference>
<evidence type="ECO:0000256" key="8">
    <source>
        <dbReference type="ARBA" id="ARBA00023157"/>
    </source>
</evidence>
<evidence type="ECO:0000313" key="16">
    <source>
        <dbReference type="EMBL" id="CAF1088870.1"/>
    </source>
</evidence>
<comment type="subcellular location">
    <subcellularLocation>
        <location evidence="2">Cytoplasm</location>
        <location evidence="2">Cytoskeleton</location>
        <location evidence="2">Spindle</location>
    </subcellularLocation>
    <subcellularLocation>
        <location evidence="1">Nucleus</location>
    </subcellularLocation>
</comment>
<dbReference type="EMBL" id="CAJNOM010000121">
    <property type="protein sequence ID" value="CAF1088870.1"/>
    <property type="molecule type" value="Genomic_DNA"/>
</dbReference>
<organism evidence="15 18">
    <name type="scientific">Adineta steineri</name>
    <dbReference type="NCBI Taxonomy" id="433720"/>
    <lineage>
        <taxon>Eukaryota</taxon>
        <taxon>Metazoa</taxon>
        <taxon>Spiralia</taxon>
        <taxon>Gnathifera</taxon>
        <taxon>Rotifera</taxon>
        <taxon>Eurotatoria</taxon>
        <taxon>Bdelloidea</taxon>
        <taxon>Adinetida</taxon>
        <taxon>Adinetidae</taxon>
        <taxon>Adineta</taxon>
    </lineage>
</organism>
<dbReference type="InterPro" id="IPR051022">
    <property type="entry name" value="Notch_Cell-Fate_Det"/>
</dbReference>
<keyword evidence="12" id="KW-0472">Membrane</keyword>
<feature type="domain" description="EGF-like" evidence="13">
    <location>
        <begin position="717"/>
        <end position="764"/>
    </location>
</feature>
<dbReference type="InterPro" id="IPR002889">
    <property type="entry name" value="WSC_carb-bd"/>
</dbReference>
<dbReference type="GO" id="GO:0032991">
    <property type="term" value="C:protein-containing complex"/>
    <property type="evidence" value="ECO:0007669"/>
    <property type="project" value="TreeGrafter"/>
</dbReference>
<dbReference type="Proteomes" id="UP000663877">
    <property type="component" value="Unassembled WGS sequence"/>
</dbReference>
<dbReference type="GO" id="GO:0005634">
    <property type="term" value="C:nucleus"/>
    <property type="evidence" value="ECO:0007669"/>
    <property type="project" value="UniProtKB-SubCell"/>
</dbReference>
<evidence type="ECO:0000256" key="9">
    <source>
        <dbReference type="ARBA" id="ARBA00023212"/>
    </source>
</evidence>
<feature type="disulfide bond" evidence="11">
    <location>
        <begin position="665"/>
        <end position="674"/>
    </location>
</feature>
<evidence type="ECO:0000259" key="14">
    <source>
        <dbReference type="PROSITE" id="PS51212"/>
    </source>
</evidence>